<dbReference type="Proteomes" id="UP000614811">
    <property type="component" value="Unassembled WGS sequence"/>
</dbReference>
<dbReference type="AlphaFoldDB" id="A0A918VSL6"/>
<sequence length="164" mass="18875">MNNAVTQSLLLSMMMVSLSSCTQLELVLPRYSDNAIQTVHLVATDDVNQSTAVAVDLVFLFEDTLVTQLSKYTARQWFTERRQFQLQYPGKFVVFSYELVPVSQVILKPDKEHSKFPIPYQKAYKVLLFANYLKESPDYTLDISPFKKPRITLDKAQIDIVETK</sequence>
<accession>A0A918VSL6</accession>
<proteinExistence type="predicted"/>
<name>A0A918VSL6_9GAMM</name>
<evidence type="ECO:0000313" key="1">
    <source>
        <dbReference type="EMBL" id="GHA21038.1"/>
    </source>
</evidence>
<evidence type="ECO:0000313" key="2">
    <source>
        <dbReference type="Proteomes" id="UP000614811"/>
    </source>
</evidence>
<reference evidence="1" key="2">
    <citation type="submission" date="2020-09" db="EMBL/GenBank/DDBJ databases">
        <authorList>
            <person name="Sun Q."/>
            <person name="Kim S."/>
        </authorList>
    </citation>
    <scope>NUCLEOTIDE SEQUENCE</scope>
    <source>
        <strain evidence="1">KCTC 12711</strain>
    </source>
</reference>
<comment type="caution">
    <text evidence="1">The sequence shown here is derived from an EMBL/GenBank/DDBJ whole genome shotgun (WGS) entry which is preliminary data.</text>
</comment>
<keyword evidence="2" id="KW-1185">Reference proteome</keyword>
<dbReference type="RefSeq" id="WP_189402887.1">
    <property type="nucleotide sequence ID" value="NZ_BMXA01000009.1"/>
</dbReference>
<organism evidence="1 2">
    <name type="scientific">Arenicella chitinivorans</name>
    <dbReference type="NCBI Taxonomy" id="1329800"/>
    <lineage>
        <taxon>Bacteria</taxon>
        <taxon>Pseudomonadati</taxon>
        <taxon>Pseudomonadota</taxon>
        <taxon>Gammaproteobacteria</taxon>
        <taxon>Arenicellales</taxon>
        <taxon>Arenicellaceae</taxon>
        <taxon>Arenicella</taxon>
    </lineage>
</organism>
<dbReference type="EMBL" id="BMXA01000009">
    <property type="protein sequence ID" value="GHA21038.1"/>
    <property type="molecule type" value="Genomic_DNA"/>
</dbReference>
<protein>
    <submittedName>
        <fullName evidence="1">Uncharacterized protein</fullName>
    </submittedName>
</protein>
<gene>
    <name evidence="1" type="ORF">GCM10008090_33730</name>
</gene>
<reference evidence="1" key="1">
    <citation type="journal article" date="2014" name="Int. J. Syst. Evol. Microbiol.">
        <title>Complete genome sequence of Corynebacterium casei LMG S-19264T (=DSM 44701T), isolated from a smear-ripened cheese.</title>
        <authorList>
            <consortium name="US DOE Joint Genome Institute (JGI-PGF)"/>
            <person name="Walter F."/>
            <person name="Albersmeier A."/>
            <person name="Kalinowski J."/>
            <person name="Ruckert C."/>
        </authorList>
    </citation>
    <scope>NUCLEOTIDE SEQUENCE</scope>
    <source>
        <strain evidence="1">KCTC 12711</strain>
    </source>
</reference>